<evidence type="ECO:0000313" key="2">
    <source>
        <dbReference type="EMBL" id="GIM29782.1"/>
    </source>
</evidence>
<evidence type="ECO:0000259" key="1">
    <source>
        <dbReference type="PROSITE" id="PS51186"/>
    </source>
</evidence>
<dbReference type="RefSeq" id="WP_212904469.1">
    <property type="nucleotide sequence ID" value="NZ_BOPZ01000022.1"/>
</dbReference>
<dbReference type="InterPro" id="IPR016181">
    <property type="entry name" value="Acyl_CoA_acyltransferase"/>
</dbReference>
<keyword evidence="3" id="KW-1185">Reference proteome</keyword>
<accession>A0A919S0X0</accession>
<organism evidence="2 3">
    <name type="scientific">Clostridium polyendosporum</name>
    <dbReference type="NCBI Taxonomy" id="69208"/>
    <lineage>
        <taxon>Bacteria</taxon>
        <taxon>Bacillati</taxon>
        <taxon>Bacillota</taxon>
        <taxon>Clostridia</taxon>
        <taxon>Eubacteriales</taxon>
        <taxon>Clostridiaceae</taxon>
        <taxon>Clostridium</taxon>
    </lineage>
</organism>
<dbReference type="InterPro" id="IPR053144">
    <property type="entry name" value="Acetyltransferase_Butenolide"/>
</dbReference>
<dbReference type="Pfam" id="PF00583">
    <property type="entry name" value="Acetyltransf_1"/>
    <property type="match status" value="1"/>
</dbReference>
<dbReference type="SUPFAM" id="SSF55729">
    <property type="entry name" value="Acyl-CoA N-acyltransferases (Nat)"/>
    <property type="match status" value="1"/>
</dbReference>
<feature type="domain" description="N-acetyltransferase" evidence="1">
    <location>
        <begin position="1"/>
        <end position="106"/>
    </location>
</feature>
<dbReference type="InterPro" id="IPR000182">
    <property type="entry name" value="GNAT_dom"/>
</dbReference>
<protein>
    <recommendedName>
        <fullName evidence="1">N-acetyltransferase domain-containing protein</fullName>
    </recommendedName>
</protein>
<dbReference type="Gene3D" id="3.40.630.30">
    <property type="match status" value="1"/>
</dbReference>
<reference evidence="2" key="1">
    <citation type="submission" date="2021-03" db="EMBL/GenBank/DDBJ databases">
        <title>Taxonomic study of Clostridium polyendosporum from meadow-gley soil under rice.</title>
        <authorList>
            <person name="Kobayashi H."/>
            <person name="Tanizawa Y."/>
            <person name="Yagura M."/>
        </authorList>
    </citation>
    <scope>NUCLEOTIDE SEQUENCE</scope>
    <source>
        <strain evidence="2">JCM 30710</strain>
    </source>
</reference>
<dbReference type="PANTHER" id="PTHR43233">
    <property type="entry name" value="FAMILY N-ACETYLTRANSFERASE, PUTATIVE (AFU_ORTHOLOGUE AFUA_6G03350)-RELATED"/>
    <property type="match status" value="1"/>
</dbReference>
<name>A0A919S0X0_9CLOT</name>
<dbReference type="PANTHER" id="PTHR43233:SF1">
    <property type="entry name" value="FAMILY N-ACETYLTRANSFERASE, PUTATIVE (AFU_ORTHOLOGUE AFUA_6G03350)-RELATED"/>
    <property type="match status" value="1"/>
</dbReference>
<comment type="caution">
    <text evidence="2">The sequence shown here is derived from an EMBL/GenBank/DDBJ whole genome shotgun (WGS) entry which is preliminary data.</text>
</comment>
<dbReference type="CDD" id="cd04301">
    <property type="entry name" value="NAT_SF"/>
    <property type="match status" value="1"/>
</dbReference>
<dbReference type="AlphaFoldDB" id="A0A919S0X0"/>
<proteinExistence type="predicted"/>
<dbReference type="EMBL" id="BOPZ01000022">
    <property type="protein sequence ID" value="GIM29782.1"/>
    <property type="molecule type" value="Genomic_DNA"/>
</dbReference>
<sequence length="106" mass="11757">MEKGLENSLYGVCAILNGEVIGISRIVGDGVTCFYIHDVIVNPIYQRMGIGLEMMGKIMSFISKNACSGAIVGLMAAKGKENFYEKFGFWKRPNKNFGCGMSQFWQ</sequence>
<gene>
    <name evidence="2" type="ORF">CPJCM30710_24480</name>
</gene>
<evidence type="ECO:0000313" key="3">
    <source>
        <dbReference type="Proteomes" id="UP000679179"/>
    </source>
</evidence>
<dbReference type="Proteomes" id="UP000679179">
    <property type="component" value="Unassembled WGS sequence"/>
</dbReference>
<dbReference type="GO" id="GO:0016747">
    <property type="term" value="F:acyltransferase activity, transferring groups other than amino-acyl groups"/>
    <property type="evidence" value="ECO:0007669"/>
    <property type="project" value="InterPro"/>
</dbReference>
<dbReference type="PROSITE" id="PS51186">
    <property type="entry name" value="GNAT"/>
    <property type="match status" value="1"/>
</dbReference>